<dbReference type="AlphaFoldDB" id="A0AAD9SF93"/>
<keyword evidence="4 8" id="KW-0479">Metal-binding</keyword>
<dbReference type="Gene3D" id="1.10.630.10">
    <property type="entry name" value="Cytochrome P450"/>
    <property type="match status" value="1"/>
</dbReference>
<comment type="cofactor">
    <cofactor evidence="1 8">
        <name>heme</name>
        <dbReference type="ChEBI" id="CHEBI:30413"/>
    </cofactor>
</comment>
<evidence type="ECO:0000256" key="6">
    <source>
        <dbReference type="ARBA" id="ARBA00023004"/>
    </source>
</evidence>
<organism evidence="11 12">
    <name type="scientific">Phomopsis amygdali</name>
    <name type="common">Fusicoccum amygdali</name>
    <dbReference type="NCBI Taxonomy" id="1214568"/>
    <lineage>
        <taxon>Eukaryota</taxon>
        <taxon>Fungi</taxon>
        <taxon>Dikarya</taxon>
        <taxon>Ascomycota</taxon>
        <taxon>Pezizomycotina</taxon>
        <taxon>Sordariomycetes</taxon>
        <taxon>Sordariomycetidae</taxon>
        <taxon>Diaporthales</taxon>
        <taxon>Diaporthaceae</taxon>
        <taxon>Diaporthe</taxon>
    </lineage>
</organism>
<evidence type="ECO:0000256" key="7">
    <source>
        <dbReference type="ARBA" id="ARBA00023033"/>
    </source>
</evidence>
<dbReference type="InterPro" id="IPR002401">
    <property type="entry name" value="Cyt_P450_E_grp-I"/>
</dbReference>
<proteinExistence type="inferred from homology"/>
<evidence type="ECO:0000256" key="4">
    <source>
        <dbReference type="ARBA" id="ARBA00022723"/>
    </source>
</evidence>
<keyword evidence="6 8" id="KW-0408">Iron</keyword>
<dbReference type="GO" id="GO:0020037">
    <property type="term" value="F:heme binding"/>
    <property type="evidence" value="ECO:0007669"/>
    <property type="project" value="InterPro"/>
</dbReference>
<dbReference type="PROSITE" id="PS00086">
    <property type="entry name" value="CYTOCHROME_P450"/>
    <property type="match status" value="1"/>
</dbReference>
<name>A0AAD9SF93_PHOAM</name>
<evidence type="ECO:0000256" key="5">
    <source>
        <dbReference type="ARBA" id="ARBA00023002"/>
    </source>
</evidence>
<evidence type="ECO:0000313" key="12">
    <source>
        <dbReference type="Proteomes" id="UP001265746"/>
    </source>
</evidence>
<dbReference type="PANTHER" id="PTHR24305:SF29">
    <property type="entry name" value="BENZOATE-PARA-HYDROXYLASE"/>
    <property type="match status" value="1"/>
</dbReference>
<sequence length="523" mass="60115">MPSSEYFSYMLPQEIPKTLQSFKGTIGLAWGGLVAYSVAIIVYRLWFHPLSKIPGPKLLAVTDLPYLYQEHVQGSWPRRVTKLHRQYGHIVRISPNRLAVDGSIAWSQVYGHRHGKEEFGKVRNYFFPGDEITLIQGNLENHRRQRRQLAPGFSDVALTKQEPILIRHISKLIRKLDDSTRRRESVDMTRWLTLMTFDVISDLVFTDGFHSLDDAKYEDWAVGSFQAMRGQAFRRFMDALPLLRPLIGLLVSTDDVKHNDRRRQLAAVTAMDKIRSAAQEPSKDKRWDLISLMLGKDEDGERRVHEHELLANVSILLPAGSETTATALCGIFYYLGRHPEVYKILAHEIRTAFSSEGDINIKSTARLPYLVAVIEEVLRIYPPGAETPPRVSPGDVVGGFYIPKGTSVSTYQWASFHNPENFAEPDSFRPERWLSTSHPLYDHLFDRDNRFVFKPFSFGPRDCIGRTLAYSEMRIFLSRVMYHFDFVLDGDYDNWLDSQPIYLVWGKGPLMVKFTSRTPNDQS</sequence>
<keyword evidence="10" id="KW-1133">Transmembrane helix</keyword>
<evidence type="ECO:0000256" key="9">
    <source>
        <dbReference type="RuleBase" id="RU000461"/>
    </source>
</evidence>
<dbReference type="GO" id="GO:0005506">
    <property type="term" value="F:iron ion binding"/>
    <property type="evidence" value="ECO:0007669"/>
    <property type="project" value="InterPro"/>
</dbReference>
<keyword evidence="7 9" id="KW-0503">Monooxygenase</keyword>
<comment type="similarity">
    <text evidence="2 9">Belongs to the cytochrome P450 family.</text>
</comment>
<accession>A0AAD9SF93</accession>
<keyword evidence="3 8" id="KW-0349">Heme</keyword>
<feature type="binding site" description="axial binding residue" evidence="8">
    <location>
        <position position="463"/>
    </location>
    <ligand>
        <name>heme</name>
        <dbReference type="ChEBI" id="CHEBI:30413"/>
    </ligand>
    <ligandPart>
        <name>Fe</name>
        <dbReference type="ChEBI" id="CHEBI:18248"/>
    </ligandPart>
</feature>
<dbReference type="InterPro" id="IPR036396">
    <property type="entry name" value="Cyt_P450_sf"/>
</dbReference>
<dbReference type="InterPro" id="IPR017972">
    <property type="entry name" value="Cyt_P450_CS"/>
</dbReference>
<keyword evidence="5 9" id="KW-0560">Oxidoreductase</keyword>
<dbReference type="InterPro" id="IPR001128">
    <property type="entry name" value="Cyt_P450"/>
</dbReference>
<comment type="caution">
    <text evidence="11">The sequence shown here is derived from an EMBL/GenBank/DDBJ whole genome shotgun (WGS) entry which is preliminary data.</text>
</comment>
<evidence type="ECO:0000256" key="8">
    <source>
        <dbReference type="PIRSR" id="PIRSR602401-1"/>
    </source>
</evidence>
<gene>
    <name evidence="11" type="ORF">N8I77_005610</name>
</gene>
<dbReference type="PANTHER" id="PTHR24305">
    <property type="entry name" value="CYTOCHROME P450"/>
    <property type="match status" value="1"/>
</dbReference>
<protein>
    <submittedName>
        <fullName evidence="11">Uncharacterized protein</fullName>
    </submittedName>
</protein>
<dbReference type="PRINTS" id="PR00385">
    <property type="entry name" value="P450"/>
</dbReference>
<evidence type="ECO:0000256" key="2">
    <source>
        <dbReference type="ARBA" id="ARBA00010617"/>
    </source>
</evidence>
<keyword evidence="12" id="KW-1185">Reference proteome</keyword>
<evidence type="ECO:0000256" key="1">
    <source>
        <dbReference type="ARBA" id="ARBA00001971"/>
    </source>
</evidence>
<evidence type="ECO:0000256" key="10">
    <source>
        <dbReference type="SAM" id="Phobius"/>
    </source>
</evidence>
<evidence type="ECO:0000313" key="11">
    <source>
        <dbReference type="EMBL" id="KAK2606887.1"/>
    </source>
</evidence>
<evidence type="ECO:0000256" key="3">
    <source>
        <dbReference type="ARBA" id="ARBA00022617"/>
    </source>
</evidence>
<dbReference type="GO" id="GO:0004497">
    <property type="term" value="F:monooxygenase activity"/>
    <property type="evidence" value="ECO:0007669"/>
    <property type="project" value="UniProtKB-KW"/>
</dbReference>
<feature type="transmembrane region" description="Helical" evidence="10">
    <location>
        <begin position="26"/>
        <end position="47"/>
    </location>
</feature>
<dbReference type="CDD" id="cd11058">
    <property type="entry name" value="CYP60B-like"/>
    <property type="match status" value="1"/>
</dbReference>
<dbReference type="Proteomes" id="UP001265746">
    <property type="component" value="Unassembled WGS sequence"/>
</dbReference>
<reference evidence="11" key="1">
    <citation type="submission" date="2023-06" db="EMBL/GenBank/DDBJ databases">
        <authorList>
            <person name="Noh H."/>
        </authorList>
    </citation>
    <scope>NUCLEOTIDE SEQUENCE</scope>
    <source>
        <strain evidence="11">DUCC20226</strain>
    </source>
</reference>
<dbReference type="InterPro" id="IPR050121">
    <property type="entry name" value="Cytochrome_P450_monoxygenase"/>
</dbReference>
<keyword evidence="10" id="KW-0812">Transmembrane</keyword>
<keyword evidence="10" id="KW-0472">Membrane</keyword>
<dbReference type="Pfam" id="PF00067">
    <property type="entry name" value="p450"/>
    <property type="match status" value="1"/>
</dbReference>
<dbReference type="SUPFAM" id="SSF48264">
    <property type="entry name" value="Cytochrome P450"/>
    <property type="match status" value="1"/>
</dbReference>
<dbReference type="EMBL" id="JAUJFL010000003">
    <property type="protein sequence ID" value="KAK2606887.1"/>
    <property type="molecule type" value="Genomic_DNA"/>
</dbReference>
<dbReference type="GO" id="GO:0016705">
    <property type="term" value="F:oxidoreductase activity, acting on paired donors, with incorporation or reduction of molecular oxygen"/>
    <property type="evidence" value="ECO:0007669"/>
    <property type="project" value="InterPro"/>
</dbReference>
<dbReference type="PRINTS" id="PR00463">
    <property type="entry name" value="EP450I"/>
</dbReference>